<dbReference type="EMBL" id="KN716236">
    <property type="protein sequence ID" value="KJH49390.1"/>
    <property type="molecule type" value="Genomic_DNA"/>
</dbReference>
<accession>A0A0D8XY20</accession>
<dbReference type="InterPro" id="IPR000679">
    <property type="entry name" value="Znf_GATA"/>
</dbReference>
<dbReference type="AlphaFoldDB" id="A0A0D8XY20"/>
<evidence type="ECO:0000313" key="6">
    <source>
        <dbReference type="EMBL" id="KJH49390.1"/>
    </source>
</evidence>
<feature type="domain" description="GATA-type" evidence="5">
    <location>
        <begin position="208"/>
        <end position="235"/>
    </location>
</feature>
<protein>
    <recommendedName>
        <fullName evidence="5">GATA-type domain-containing protein</fullName>
    </recommendedName>
</protein>
<sequence length="250" mass="27225">MDEAKNCGECETVLTNPCENIAVKGESSEPDSTSNLTSAVEESESRHCTVPHVLSTTLSSAIQIYQPSLGNGFTSFGLLPRAIPQLSSNSALFSCDRTSFVPQIPHIVPNQALLSCDGSSLTANGFSADNILASTSNTVFFATISTSRPTKKEKPQTVTRTHDVQTVERRKHHYGDVMNKEKLNAIASSSSIVRNSGKKLSSAEISALTNACNLYYRKNKRPRPLSLCRNTITKRNRKSTNERRADNATS</sequence>
<reference evidence="7" key="2">
    <citation type="journal article" date="2016" name="Sci. Rep.">
        <title>Dictyocaulus viviparus genome, variome and transcriptome elucidate lungworm biology and support future intervention.</title>
        <authorList>
            <person name="McNulty S.N."/>
            <person name="Strube C."/>
            <person name="Rosa B.A."/>
            <person name="Martin J.C."/>
            <person name="Tyagi R."/>
            <person name="Choi Y.J."/>
            <person name="Wang Q."/>
            <person name="Hallsworth Pepin K."/>
            <person name="Zhang X."/>
            <person name="Ozersky P."/>
            <person name="Wilson R.K."/>
            <person name="Sternberg P.W."/>
            <person name="Gasser R.B."/>
            <person name="Mitreva M."/>
        </authorList>
    </citation>
    <scope>NUCLEOTIDE SEQUENCE [LARGE SCALE GENOMIC DNA]</scope>
    <source>
        <strain evidence="7">HannoverDv2000</strain>
    </source>
</reference>
<proteinExistence type="predicted"/>
<dbReference type="Gene3D" id="3.30.50.10">
    <property type="entry name" value="Erythroid Transcription Factor GATA-1, subunit A"/>
    <property type="match status" value="1"/>
</dbReference>
<evidence type="ECO:0000256" key="4">
    <source>
        <dbReference type="PROSITE-ProRule" id="PRU00094"/>
    </source>
</evidence>
<dbReference type="OrthoDB" id="5597699at2759"/>
<evidence type="ECO:0000313" key="7">
    <source>
        <dbReference type="Proteomes" id="UP000053766"/>
    </source>
</evidence>
<evidence type="ECO:0000259" key="5">
    <source>
        <dbReference type="PROSITE" id="PS50114"/>
    </source>
</evidence>
<keyword evidence="1" id="KW-0805">Transcription regulation</keyword>
<keyword evidence="4" id="KW-0479">Metal-binding</keyword>
<keyword evidence="4" id="KW-0862">Zinc</keyword>
<evidence type="ECO:0000256" key="3">
    <source>
        <dbReference type="ARBA" id="ARBA00023242"/>
    </source>
</evidence>
<keyword evidence="2" id="KW-0804">Transcription</keyword>
<reference evidence="6 7" key="1">
    <citation type="submission" date="2013-11" db="EMBL/GenBank/DDBJ databases">
        <title>Draft genome of the bovine lungworm Dictyocaulus viviparus.</title>
        <authorList>
            <person name="Mitreva M."/>
        </authorList>
    </citation>
    <scope>NUCLEOTIDE SEQUENCE [LARGE SCALE GENOMIC DNA]</scope>
    <source>
        <strain evidence="6 7">HannoverDv2000</strain>
    </source>
</reference>
<keyword evidence="7" id="KW-1185">Reference proteome</keyword>
<dbReference type="InterPro" id="IPR013088">
    <property type="entry name" value="Znf_NHR/GATA"/>
</dbReference>
<dbReference type="PROSITE" id="PS50114">
    <property type="entry name" value="GATA_ZN_FINGER_2"/>
    <property type="match status" value="1"/>
</dbReference>
<dbReference type="Proteomes" id="UP000053766">
    <property type="component" value="Unassembled WGS sequence"/>
</dbReference>
<organism evidence="6 7">
    <name type="scientific">Dictyocaulus viviparus</name>
    <name type="common">Bovine lungworm</name>
    <dbReference type="NCBI Taxonomy" id="29172"/>
    <lineage>
        <taxon>Eukaryota</taxon>
        <taxon>Metazoa</taxon>
        <taxon>Ecdysozoa</taxon>
        <taxon>Nematoda</taxon>
        <taxon>Chromadorea</taxon>
        <taxon>Rhabditida</taxon>
        <taxon>Rhabditina</taxon>
        <taxon>Rhabditomorpha</taxon>
        <taxon>Strongyloidea</taxon>
        <taxon>Metastrongylidae</taxon>
        <taxon>Dictyocaulus</taxon>
    </lineage>
</organism>
<keyword evidence="4" id="KW-0863">Zinc-finger</keyword>
<evidence type="ECO:0000256" key="2">
    <source>
        <dbReference type="ARBA" id="ARBA00023163"/>
    </source>
</evidence>
<gene>
    <name evidence="6" type="ORF">DICVIV_04473</name>
</gene>
<dbReference type="GO" id="GO:0008270">
    <property type="term" value="F:zinc ion binding"/>
    <property type="evidence" value="ECO:0007669"/>
    <property type="project" value="UniProtKB-KW"/>
</dbReference>
<evidence type="ECO:0000256" key="1">
    <source>
        <dbReference type="ARBA" id="ARBA00023015"/>
    </source>
</evidence>
<keyword evidence="3" id="KW-0539">Nucleus</keyword>
<dbReference type="GO" id="GO:0043565">
    <property type="term" value="F:sequence-specific DNA binding"/>
    <property type="evidence" value="ECO:0007669"/>
    <property type="project" value="InterPro"/>
</dbReference>
<name>A0A0D8XY20_DICVI</name>
<dbReference type="GO" id="GO:0006355">
    <property type="term" value="P:regulation of DNA-templated transcription"/>
    <property type="evidence" value="ECO:0007669"/>
    <property type="project" value="InterPro"/>
</dbReference>